<dbReference type="VEuPathDB" id="FungiDB:H257_06536"/>
<dbReference type="EMBL" id="MZMZ02003396">
    <property type="protein sequence ID" value="RQM21766.1"/>
    <property type="molecule type" value="Genomic_DNA"/>
</dbReference>
<keyword evidence="3" id="KW-1185">Reference proteome</keyword>
<feature type="compositionally biased region" description="Basic and acidic residues" evidence="1">
    <location>
        <begin position="333"/>
        <end position="354"/>
    </location>
</feature>
<evidence type="ECO:0000313" key="2">
    <source>
        <dbReference type="EMBL" id="RQM21766.1"/>
    </source>
</evidence>
<gene>
    <name evidence="2" type="ORF">B5M09_009452</name>
</gene>
<protein>
    <submittedName>
        <fullName evidence="2">Uncharacterized protein</fullName>
    </submittedName>
</protein>
<proteinExistence type="predicted"/>
<sequence>MDLFFVPTPKSMARAVLSTVAQATTALPKSNADFRNMMQAIPIFTVSPVPMTWHPDSLLFMGDDPTCPTREPKPFVQSSIAYDVSCSVQQRHTMLLHKSTVCPSRSSLHLYVRRGEVLHDALRHLPNRSIAPIVVLLEVTMFNQPLPEIVFGLAFMAALDSCFRGLVAADKKTCTMSLAGIVVVSGLASVAVSAYNGDAMKKAIENEKLTNSQLKAVRKIMVAEANKQLKIRYDAYLDRLLLNATCPEDDEDDDVSSPVVVCESISKDAFRKWEEKHGGDLGRWEYVPLDANCGRIEIDSLTTAVHAEAGGCLYWTILRQLLDIGGVDMGDTLKDRPSQTHDVGDRLQRADRTMSGRQSANTFPNVIIEICYLNGSWNTLVAKLHRWISPETTVQVAIGVQACKVRRRIIVIIRGDPLIEQVVDFDVKSHAVIPPATFPSFPLHLIYHNGPLPAELAGHANDEIVLDLLTLRVRIAEALAEMLAAAAALPAAQ</sequence>
<reference evidence="2" key="1">
    <citation type="submission" date="2018-07" db="EMBL/GenBank/DDBJ databases">
        <title>Annotation of Aphanomyces astaci genome assembly.</title>
        <authorList>
            <person name="Studholme D.J."/>
        </authorList>
    </citation>
    <scope>NUCLEOTIDE SEQUENCE [LARGE SCALE GENOMIC DNA]</scope>
    <source>
        <strain evidence="2">Pc</strain>
    </source>
</reference>
<comment type="caution">
    <text evidence="2">The sequence shown here is derived from an EMBL/GenBank/DDBJ whole genome shotgun (WGS) entry which is preliminary data.</text>
</comment>
<dbReference type="Proteomes" id="UP000284702">
    <property type="component" value="Unassembled WGS sequence"/>
</dbReference>
<evidence type="ECO:0000256" key="1">
    <source>
        <dbReference type="SAM" id="MobiDB-lite"/>
    </source>
</evidence>
<evidence type="ECO:0000313" key="3">
    <source>
        <dbReference type="Proteomes" id="UP000284702"/>
    </source>
</evidence>
<name>A0A425CXL4_APHAT</name>
<dbReference type="AlphaFoldDB" id="A0A425CXL4"/>
<accession>A0A425CXL4</accession>
<dbReference type="VEuPathDB" id="FungiDB:H257_06537"/>
<feature type="region of interest" description="Disordered" evidence="1">
    <location>
        <begin position="333"/>
        <end position="356"/>
    </location>
</feature>
<organism evidence="2 3">
    <name type="scientific">Aphanomyces astaci</name>
    <name type="common">Crayfish plague agent</name>
    <dbReference type="NCBI Taxonomy" id="112090"/>
    <lineage>
        <taxon>Eukaryota</taxon>
        <taxon>Sar</taxon>
        <taxon>Stramenopiles</taxon>
        <taxon>Oomycota</taxon>
        <taxon>Saprolegniomycetes</taxon>
        <taxon>Saprolegniales</taxon>
        <taxon>Verrucalvaceae</taxon>
        <taxon>Aphanomyces</taxon>
    </lineage>
</organism>